<dbReference type="Proteomes" id="UP000007842">
    <property type="component" value="Plasmid pSCATT"/>
</dbReference>
<evidence type="ECO:0000313" key="13">
    <source>
        <dbReference type="EMBL" id="AEW98446.1"/>
    </source>
</evidence>
<dbReference type="InterPro" id="IPR009081">
    <property type="entry name" value="PP-bd_ACP"/>
</dbReference>
<dbReference type="GO" id="GO:0004312">
    <property type="term" value="F:fatty acid synthase activity"/>
    <property type="evidence" value="ECO:0007669"/>
    <property type="project" value="TreeGrafter"/>
</dbReference>
<feature type="active site" description="Proton donor; for dehydratase activity" evidence="8">
    <location>
        <position position="3824"/>
    </location>
</feature>
<dbReference type="SUPFAM" id="SSF53901">
    <property type="entry name" value="Thiolase-like"/>
    <property type="match status" value="3"/>
</dbReference>
<name>F8JKR1_STREN</name>
<dbReference type="GO" id="GO:0004315">
    <property type="term" value="F:3-oxoacyl-[acyl-carrier-protein] synthase activity"/>
    <property type="evidence" value="ECO:0007669"/>
    <property type="project" value="InterPro"/>
</dbReference>
<dbReference type="InterPro" id="IPR006162">
    <property type="entry name" value="Ppantetheine_attach_site"/>
</dbReference>
<dbReference type="InterPro" id="IPR036736">
    <property type="entry name" value="ACP-like_sf"/>
</dbReference>
<dbReference type="PROSITE" id="PS50075">
    <property type="entry name" value="CARRIER"/>
    <property type="match status" value="3"/>
</dbReference>
<dbReference type="Pfam" id="PF00550">
    <property type="entry name" value="PP-binding"/>
    <property type="match status" value="3"/>
</dbReference>
<dbReference type="InterPro" id="IPR020841">
    <property type="entry name" value="PKS_Beta-ketoAc_synthase_dom"/>
</dbReference>
<dbReference type="InterPro" id="IPR016035">
    <property type="entry name" value="Acyl_Trfase/lysoPLipase"/>
</dbReference>
<dbReference type="PROSITE" id="PS00606">
    <property type="entry name" value="KS3_1"/>
    <property type="match status" value="2"/>
</dbReference>
<dbReference type="OrthoDB" id="9778690at2"/>
<dbReference type="SMART" id="SM00826">
    <property type="entry name" value="PKS_DH"/>
    <property type="match status" value="2"/>
</dbReference>
<feature type="region of interest" description="C-terminal hotdog fold" evidence="8">
    <location>
        <begin position="2074"/>
        <end position="2210"/>
    </location>
</feature>
<dbReference type="Pfam" id="PF14765">
    <property type="entry name" value="PS-DH"/>
    <property type="match status" value="2"/>
</dbReference>
<dbReference type="SMART" id="SM00823">
    <property type="entry name" value="PKS_PP"/>
    <property type="match status" value="3"/>
</dbReference>
<dbReference type="SUPFAM" id="SSF52151">
    <property type="entry name" value="FabD/lysophospholipase-like"/>
    <property type="match status" value="3"/>
</dbReference>
<dbReference type="CDD" id="cd00833">
    <property type="entry name" value="PKS"/>
    <property type="match status" value="3"/>
</dbReference>
<dbReference type="InterPro" id="IPR020807">
    <property type="entry name" value="PKS_DH"/>
</dbReference>
<dbReference type="KEGG" id="scy:SCATT_p02530"/>
<dbReference type="InterPro" id="IPR001227">
    <property type="entry name" value="Ac_transferase_dom_sf"/>
</dbReference>
<dbReference type="Pfam" id="PF00698">
    <property type="entry name" value="Acyl_transf_1"/>
    <property type="match status" value="3"/>
</dbReference>
<dbReference type="InterPro" id="IPR014031">
    <property type="entry name" value="Ketoacyl_synth_C"/>
</dbReference>
<dbReference type="PANTHER" id="PTHR43775">
    <property type="entry name" value="FATTY ACID SYNTHASE"/>
    <property type="match status" value="1"/>
</dbReference>
<feature type="active site" description="Proton donor; for dehydratase activity" evidence="8">
    <location>
        <position position="2133"/>
    </location>
</feature>
<feature type="active site" description="Proton acceptor; for dehydratase activity" evidence="8">
    <location>
        <position position="1966"/>
    </location>
</feature>
<dbReference type="EMBL" id="CP003229">
    <property type="protein sequence ID" value="AEW98446.1"/>
    <property type="molecule type" value="Genomic_DNA"/>
</dbReference>
<dbReference type="InterPro" id="IPR042104">
    <property type="entry name" value="PKS_dehydratase_sf"/>
</dbReference>
<evidence type="ECO:0000259" key="11">
    <source>
        <dbReference type="PROSITE" id="PS52004"/>
    </source>
</evidence>
<dbReference type="CDD" id="cd08956">
    <property type="entry name" value="KR_3_FAS_SDR_x"/>
    <property type="match status" value="2"/>
</dbReference>
<dbReference type="SMART" id="SM01294">
    <property type="entry name" value="PKS_PP_betabranch"/>
    <property type="match status" value="3"/>
</dbReference>
<feature type="domain" description="Carrier" evidence="10">
    <location>
        <begin position="948"/>
        <end position="1023"/>
    </location>
</feature>
<evidence type="ECO:0000256" key="6">
    <source>
        <dbReference type="ARBA" id="ARBA00023268"/>
    </source>
</evidence>
<feature type="active site" description="Proton acceptor; for dehydratase activity" evidence="8">
    <location>
        <position position="3667"/>
    </location>
</feature>
<dbReference type="Gene3D" id="3.30.70.3290">
    <property type="match status" value="3"/>
</dbReference>
<keyword evidence="6" id="KW-0511">Multifunctional enzyme</keyword>
<feature type="region of interest" description="N-terminal hotdog fold" evidence="8">
    <location>
        <begin position="3635"/>
        <end position="3760"/>
    </location>
</feature>
<dbReference type="InterPro" id="IPR050091">
    <property type="entry name" value="PKS_NRPS_Biosynth_Enz"/>
</dbReference>
<feature type="domain" description="PKS/mFAS DH" evidence="12">
    <location>
        <begin position="3635"/>
        <end position="3902"/>
    </location>
</feature>
<dbReference type="InterPro" id="IPR049551">
    <property type="entry name" value="PKS_DH_C"/>
</dbReference>
<dbReference type="KEGG" id="sct:SCAT_p1475"/>
<evidence type="ECO:0000256" key="3">
    <source>
        <dbReference type="ARBA" id="ARBA00022553"/>
    </source>
</evidence>
<geneLocation type="plasmid" evidence="13 14">
    <name>pSCATT</name>
</geneLocation>
<keyword evidence="3" id="KW-0597">Phosphoprotein</keyword>
<dbReference type="PROSITE" id="PS00012">
    <property type="entry name" value="PHOSPHOPANTETHEINE"/>
    <property type="match status" value="2"/>
</dbReference>
<feature type="compositionally biased region" description="Low complexity" evidence="9">
    <location>
        <begin position="909"/>
        <end position="929"/>
    </location>
</feature>
<feature type="domain" description="PKS/mFAS DH" evidence="12">
    <location>
        <begin position="1934"/>
        <end position="2210"/>
    </location>
</feature>
<feature type="domain" description="Carrier" evidence="10">
    <location>
        <begin position="2642"/>
        <end position="2717"/>
    </location>
</feature>
<feature type="domain" description="Ketosynthase family 3 (KS3)" evidence="11">
    <location>
        <begin position="1043"/>
        <end position="1469"/>
    </location>
</feature>
<proteinExistence type="predicted"/>
<feature type="region of interest" description="Disordered" evidence="9">
    <location>
        <begin position="908"/>
        <end position="929"/>
    </location>
</feature>
<evidence type="ECO:0000256" key="9">
    <source>
        <dbReference type="SAM" id="MobiDB-lite"/>
    </source>
</evidence>
<feature type="domain" description="Ketosynthase family 3 (KS3)" evidence="11">
    <location>
        <begin position="17"/>
        <end position="442"/>
    </location>
</feature>
<accession>G8XEZ5</accession>
<evidence type="ECO:0000256" key="2">
    <source>
        <dbReference type="ARBA" id="ARBA00022450"/>
    </source>
</evidence>
<evidence type="ECO:0000256" key="1">
    <source>
        <dbReference type="ARBA" id="ARBA00004792"/>
    </source>
</evidence>
<dbReference type="Pfam" id="PF21089">
    <property type="entry name" value="PKS_DH_N"/>
    <property type="match status" value="2"/>
</dbReference>
<keyword evidence="14" id="KW-1185">Reference proteome</keyword>
<keyword evidence="5" id="KW-0045">Antibiotic biosynthesis</keyword>
<feature type="region of interest" description="N-terminal hotdog fold" evidence="8">
    <location>
        <begin position="1934"/>
        <end position="2060"/>
    </location>
</feature>
<evidence type="ECO:0000256" key="4">
    <source>
        <dbReference type="ARBA" id="ARBA00022679"/>
    </source>
</evidence>
<keyword evidence="4" id="KW-0808">Transferase</keyword>
<reference evidence="14" key="1">
    <citation type="submission" date="2011-12" db="EMBL/GenBank/DDBJ databases">
        <title>Complete genome sequence of Streptomyces cattleya strain DSM 46488.</title>
        <authorList>
            <person name="Ou H.-Y."/>
            <person name="Li P."/>
            <person name="Zhao C."/>
            <person name="O'Hagan D."/>
            <person name="Deng Z."/>
        </authorList>
    </citation>
    <scope>NUCLEOTIDE SEQUENCE [LARGE SCALE GENOMIC DNA]</scope>
    <source>
        <strain evidence="14">ATCC 35852 / DSM 46488 / JCM 4925 / NBRC 14057 / NRRL 8057</strain>
        <plasmid evidence="14">Plasmid pSCATT</plasmid>
    </source>
</reference>
<dbReference type="Pfam" id="PF00109">
    <property type="entry name" value="ketoacyl-synt"/>
    <property type="match status" value="3"/>
</dbReference>
<dbReference type="InterPro" id="IPR013968">
    <property type="entry name" value="PKS_KR"/>
</dbReference>
<dbReference type="InterPro" id="IPR014043">
    <property type="entry name" value="Acyl_transferase_dom"/>
</dbReference>
<dbReference type="PROSITE" id="PS52019">
    <property type="entry name" value="PKS_MFAS_DH"/>
    <property type="match status" value="2"/>
</dbReference>
<dbReference type="InterPro" id="IPR014030">
    <property type="entry name" value="Ketoacyl_synth_N"/>
</dbReference>
<dbReference type="FunFam" id="1.10.1200.10:FF:000007">
    <property type="entry name" value="Probable polyketide synthase pks17"/>
    <property type="match status" value="2"/>
</dbReference>
<dbReference type="FunFam" id="3.40.366.10:FF:000002">
    <property type="entry name" value="Probable polyketide synthase 2"/>
    <property type="match status" value="1"/>
</dbReference>
<dbReference type="PATRIC" id="fig|1003195.11.peg.1426"/>
<dbReference type="Pfam" id="PF08659">
    <property type="entry name" value="KR"/>
    <property type="match status" value="2"/>
</dbReference>
<evidence type="ECO:0000313" key="14">
    <source>
        <dbReference type="Proteomes" id="UP000007842"/>
    </source>
</evidence>
<dbReference type="Pfam" id="PF16197">
    <property type="entry name" value="KAsynt_C_assoc"/>
    <property type="match status" value="3"/>
</dbReference>
<accession>F8JKR1</accession>
<dbReference type="InterPro" id="IPR036291">
    <property type="entry name" value="NAD(P)-bd_dom_sf"/>
</dbReference>
<dbReference type="InterPro" id="IPR020806">
    <property type="entry name" value="PKS_PP-bd"/>
</dbReference>
<evidence type="ECO:0000256" key="7">
    <source>
        <dbReference type="ARBA" id="ARBA00023315"/>
    </source>
</evidence>
<dbReference type="SMART" id="SM00822">
    <property type="entry name" value="PKS_KR"/>
    <property type="match status" value="2"/>
</dbReference>
<dbReference type="SUPFAM" id="SSF47336">
    <property type="entry name" value="ACP-like"/>
    <property type="match status" value="3"/>
</dbReference>
<dbReference type="PANTHER" id="PTHR43775:SF51">
    <property type="entry name" value="INACTIVE PHENOLPHTHIOCEROL SYNTHESIS POLYKETIDE SYNTHASE TYPE I PKS1-RELATED"/>
    <property type="match status" value="1"/>
</dbReference>
<dbReference type="InterPro" id="IPR016039">
    <property type="entry name" value="Thiolase-like"/>
</dbReference>
<dbReference type="PROSITE" id="PS52004">
    <property type="entry name" value="KS3_2"/>
    <property type="match status" value="3"/>
</dbReference>
<keyword evidence="7" id="KW-0012">Acyltransferase</keyword>
<dbReference type="InterPro" id="IPR032821">
    <property type="entry name" value="PKS_assoc"/>
</dbReference>
<protein>
    <submittedName>
        <fullName evidence="13">ChlA1</fullName>
    </submittedName>
</protein>
<dbReference type="InterPro" id="IPR049552">
    <property type="entry name" value="PKS_DH_N"/>
</dbReference>
<dbReference type="InterPro" id="IPR049900">
    <property type="entry name" value="PKS_mFAS_DH"/>
</dbReference>
<sequence>MADQPTSQATDERPADGDEIAVVGLACRLPHAPDPRAYWTLLRTGTDATGEVPADRWDAAALHDPSPDAPGKAVTRRGGFLDRVDAFDAGFFGVSPREAAAMDPQQRLVLELGWEALEDAAIRPDALHATRTGVFIGAVTDDYAVLQHRLGAAAIQRHTATGLHRGLIANRLSYTLGLRGPSLTVDTAQSSSLVAVHLAAAALRSGEADLALAGGVQLNLLPEGTVVATKFGALSPDGRCHTFDARANGYARGEGAGLVVLKPLRRALADGDRVYCVLRASAVNHDGGTPGLTVPSADAQRDVVRAALRRARTAPADVQYVELHGTGTPVGDPIEAASLGAALGRERGADAPLLVGSAKTNLGHLEGAAGIAGLLKAVLAIHHRELPPSLNFETPNPRIPLDELNLRVQCDLTPWPRPDQPLVAGVSSFGMGGTNAHVVLAEAPDATTAPATRRRPDDAPVTWLVSGRGDDALRAQAARLHERVTADPRVHPDDVGRSLALDRTPHSHRAAVVATDRAALLDGLASLAQGTPSPLVLTDRAEAAFPVALLMAGQGSQYAGMGGELHRHVPRYASAFDEICAAFDAHLDRPLRELVLAAPGSAEAALLDRTRYQQPALFAVEVALFRTLQAWGLRPDYLAGHSIGGLSAAHVAGVFPLADAVALVAARGRLMDALPEGGAMVAVEADEDEARARIADDRRADVAAVNGPRAVVVSGEWEAVEAVAAHFRAQGRRTRTLPVSHAFHSPLMEPMLPAFREVVAGLTLHAPRIPVVSDVTGRLLTDEEACDPAYWAGHVRHAVRFADVVRTLHGLGARGYLEVGPKPVLAGPVRGTLAELDGGGRVFPALREGRPEAETLTRALAGLALGGAEIDWRAHFDARGAVRTALPTYAFQRQRYWLDAAGTAAVPGEPAVQETATQEATTRRTAAPEPTARLRGELATRTPAERERFLLDVVRTESALVLGHATPDGLDAELSFKELGFDSLGGVELRDRLTATTGLPLPAAAIYNHPTPRALAQRLASLLDEAADAEPAHPAPGVLVAADDPIAVVGMGCRFPGGVTSPEELWRLVDSGADAISEFPTNRGWDLEALYDPESGRPGHSYVRHGGFLHDADQFDPQFFGISPREAAAMDPQQRILLEVSWEALERAGLDPSALRGTPVGVFVGAMAQDYGPRMHEPAAGHEGYLLTGSSVSVASGRIAYTLGLEGPAVTVDTACSSSLVALHLAGQALSRGECSLALAGGAAIMASPGMFIEFSRQRGLSPDGRCKPFAAAADGTAWGEGAGMVVLERLSDAHRHGHRVLAVLRGSAVNQDGASNGLTAPNGPSQERVVRRALAAAGLRPEDVDAVEAHGTGTTLGDPIEAEALLATYGTGRDPELPLWLGSLKANIGHTQAAAGVAGLIKLVEALRAGRLPVTANVDEPTPHVDWASGAVRLLTEARPWPRGDRPRRAGLSSFGISGTNAHLILEEAPPAPAPSRDEATPTGGKRTWLVSGHTPEALRAQAQALSTVEDVDPDRAAAVLAVGRAALEHRAAVTAPDLPGLRAGLRALADGEPSSDVVLGTALPGGRTVFVFPGQGSQWAGMAAGLLTASPAFARRMAECADALAPYVDWSLLDVVRGAPDAPGLDRVDVVQPALFAVMVSLAELWRASGVEPDAVIGHSQGEIAAACVAGALSLQDAARIVALRSRVLRSLAGSGGMVSLGVDEERARELILPHHGRVDVAVVNGPTATVVSGDPEALDELMARCAADDVRARRIPVDYASHSPHVETLRAELLDVLDGVRPRPARIAFYSTVTAGKLETEALDTEYWYRNLRETVRFAETVRLLLADGHRIFIESSPHPVLTAALQDGIEQTADAPAGAAVVPSLLRDHGGLDRFVASLAQAHVHGAEVDWAGVYAGFPTDAADLPTYRFQRRGYWLSATAAPTGAADGHPLLTTGTELAVDGGMVFTGRLSADAQPWLPDHAVAGTVLLPGTAFVDLALRAGTVVGCAYLEELTIQAPLVIPAGATMEIQATVAAPDESGRRDIRVHARTGAAGDEAADWTEHAVGVLAVESVALAGTASAAAWPPPGTVAVDLSGHYQRLEEAGYEYGPAFQGLRAMWTAGEEVHAEVRLPEPADVERFEVHPALLDSVLHAVVLGEGGHAAEPRLPFSWSGVRLHRAGATELRVRIVPAGNGAVAMTAVDAEGTVVLSVDALTLRPVPVSQLAKADPAAGAGLFRPEWVRVGVSGVGVGGVGSVVELGEVGVGAAGALGAASRVLSVVQGWLRGGGVGRCVVVVRGSGPEVGAARGLMRSVVSEHPGRFGLVCVEEGEPDGAGWDGLLGCGEGEVVWRDGGVWVPRLTRVAGASGSAGGVAGWDGSGTVLVTGAGGLLAGLVARRLVVRYGVRRLVLASRSGAEGLAEELRGLGAVDVRSVVCDVADRGSVEGLLAGVGVEHPLSAVFHLAGVLDDVTVEGLTPERLVSVLRPKVDGAWHLHELTRGAGLSAFVLFSSVAGVLGTGGQGNYAAANAFLDGLAVSRRGAGLAGVSLAWGLWADASGMTGHLSRADVARMGRWGIAALSADEGLALLDRALGTDEPVLVPARLDLTALRNQAAAGTLPPVFRSVVTTPARRNRPGTPAESRTWAQRLAGLNGEELDAALRELVDARVAAVLGHGKGEHVPAGRPFKDLGFDSLVAVEFRNQLTAATGLRLPSTLVFDHPTPEALVGHLAGQLRGAQHATQPAAPATPAPAADPDEPIAIVAIGCRYPGGVRSPEDLWRLVHEGTDAVGDFPGDRGWDLDTLYDPDPQATGKVYTRHGGFLHDAGDFDAAFFGISPREALATDPQQRLLLEVAWEAFERAGLDPRSLGGSRVGVFTGVMYGDYGSRLQTAPKELEGYLRNGSYGSVASGRIAYTFGLQGPAVSVDTACSSSLVALHLARQALLAGECTMALAGGVTVMSTPATFIEFSRQRGLSADGRCKSFSADADGTGFSEGAGLLLVERLSDARRNGHPVLAVLRGSAVNQDGASNGLTAPNGAAQVRVVREALDAAGLRPGDVDAVEAHGTGTRLGDPIEARALQTAYGTGRPAGTPLWLGSVKSNIGHTQAAAGIAGVIKMTMAMRAGELPATLHAGRPSPEVDWSDGTVRLLDQARPWPDAGRPRRVGISSFGISGTNAHIILEQAQDTEPAAAPAERPEPPAHRLPWLVTGQGEKALRAQAARLRDFVSARPALRPDDIGHSLATTRTWLDDRALVVAGDREGFLASLTALAAGQDHPDVLRHRARPAGKLAALFSGQGSQRVRAGQELARAFPAYASALADIGAHFADHLDRPLHELLTGDDPALLAETRYTQPVLFAVETALFRLLEAHGVRPHYLLGHSIGALTAAHVAGVLGLSDACALVAARGRIMQAAPSGGAMISIRATEEEVRDTLDGLAGQLTIAAVNGPRATVVAGDEQAAEQLAEQWRARGRSTVRLRTSHAFHSPHMAEAAEEFRTVAAQAAYAPPRIPVVSDATGELATDAELCSPDYWAEHIRRPVLFHHGMRTLRELGVDGCLELGPDAALTPMARECLDDRTEPETPVQPLLRRDRPETDTFYAALAVSGTTGWPASLFPDARRAELPTYVFQGERYWLAPQPTPSDAAGLGLEAVPDSLLGAAVELADGSCTLFTGRIATATHGWLADHVIDGTVLVPGAALVEAALRAGEWVGCPTLAELVSQAPLVVPADAAVRVQVHVGAADDTGRRPITIHSRPDAADADAPWTLNATGTLGTDADRPEDTPTAWPPADATPIAVEDAYQRLAERGYAYGPGFRGLRAAWRTGEELYAEVSVNGTEPAALLDSALHLLALEADPAQDGRVRVPFSWRSVRAHAPLGSAARVRLTPDADGAVRVLLTDPDGCPLLTVDALTLRAVDPDRLAAGREQGSLLRTEWVRVGVSGVGVGGVGSVVELGEVGVGAAGALGAASRVLSVVQGWLRGGGVGRCVVVVRGSGPEVGAARGLMRSVVSEHPGRFGLVCVEEGEPDGAGWDGLLGCGEGEVVWRDGGVWVPRLTRVAGASGSAGGVAGWDGSGTVLVTGAGGLLAGLVARRLVVRYGVRRLVLASRSGAEGLAEELRGLGAVDVRSVVCDVADRGSVEGLLAGVGVEHPLSAVFHLAGVLDDVTVEGLTPERLVSVLRPKVDGAWHLHELTRGAGLSAFVLFSSVAGVLGTGGQGNYAAANAFLDGLAVSRRGAGLAGVSLAWGLWADASGMTGHLSRADVARMGRWGIAALSADEGLALLDRALGTDEPVLVPARLDLTALRNQAAADPSAVPPILSGLVPAATSRPAGRPATTAADGPSLADRVRALPEESRKDEFEALLRADVAAVLGHRDADAIDVGLPLVDLGFDSLTAVELRNRLSAATGLQLPSTLAFDHPTVRAIAAYLLGKLLPDEEDRRLAVLDQLDELVRTVTDERTLRLLDQRLREVTTRLALTGRTDDPRPADDIFEPASDEELFELLDEELDDGVGH</sequence>
<dbReference type="InterPro" id="IPR016036">
    <property type="entry name" value="Malonyl_transacylase_ACP-bd"/>
</dbReference>
<dbReference type="SUPFAM" id="SSF51735">
    <property type="entry name" value="NAD(P)-binding Rossmann-fold domains"/>
    <property type="match status" value="4"/>
</dbReference>
<dbReference type="GO" id="GO:0006633">
    <property type="term" value="P:fatty acid biosynthetic process"/>
    <property type="evidence" value="ECO:0007669"/>
    <property type="project" value="InterPro"/>
</dbReference>
<dbReference type="SMART" id="SM00827">
    <property type="entry name" value="PKS_AT"/>
    <property type="match status" value="3"/>
</dbReference>
<feature type="domain" description="Ketosynthase family 3 (KS3)" evidence="11">
    <location>
        <begin position="2739"/>
        <end position="3165"/>
    </location>
</feature>
<comment type="pathway">
    <text evidence="1">Antibiotic biosynthesis.</text>
</comment>
<feature type="region of interest" description="Disordered" evidence="9">
    <location>
        <begin position="3751"/>
        <end position="3771"/>
    </location>
</feature>
<feature type="region of interest" description="C-terminal hotdog fold" evidence="8">
    <location>
        <begin position="3772"/>
        <end position="3902"/>
    </location>
</feature>
<dbReference type="Pfam" id="PF02801">
    <property type="entry name" value="Ketoacyl-synt_C"/>
    <property type="match status" value="3"/>
</dbReference>
<dbReference type="RefSeq" id="WP_014151922.1">
    <property type="nucleotide sequence ID" value="NC_016113.1"/>
</dbReference>
<evidence type="ECO:0000259" key="10">
    <source>
        <dbReference type="PROSITE" id="PS50075"/>
    </source>
</evidence>
<dbReference type="InterPro" id="IPR057326">
    <property type="entry name" value="KR_dom"/>
</dbReference>
<dbReference type="Gene3D" id="1.10.1200.10">
    <property type="entry name" value="ACP-like"/>
    <property type="match status" value="3"/>
</dbReference>
<evidence type="ECO:0000259" key="12">
    <source>
        <dbReference type="PROSITE" id="PS52019"/>
    </source>
</evidence>
<dbReference type="Gene3D" id="3.40.50.720">
    <property type="entry name" value="NAD(P)-binding Rossmann-like Domain"/>
    <property type="match status" value="2"/>
</dbReference>
<gene>
    <name evidence="13" type="ordered locus">SCATT_p02530</name>
</gene>
<dbReference type="Gene3D" id="3.40.47.10">
    <property type="match status" value="3"/>
</dbReference>
<evidence type="ECO:0000256" key="8">
    <source>
        <dbReference type="PROSITE-ProRule" id="PRU01363"/>
    </source>
</evidence>
<feature type="region of interest" description="Disordered" evidence="9">
    <location>
        <begin position="3168"/>
        <end position="3187"/>
    </location>
</feature>
<dbReference type="InterPro" id="IPR018201">
    <property type="entry name" value="Ketoacyl_synth_AS"/>
</dbReference>
<dbReference type="GO" id="GO:0031177">
    <property type="term" value="F:phosphopantetheine binding"/>
    <property type="evidence" value="ECO:0007669"/>
    <property type="project" value="InterPro"/>
</dbReference>
<dbReference type="Gene3D" id="3.40.366.10">
    <property type="entry name" value="Malonyl-Coenzyme A Acyl Carrier Protein, domain 2"/>
    <property type="match status" value="3"/>
</dbReference>
<dbReference type="SMART" id="SM00825">
    <property type="entry name" value="PKS_KS"/>
    <property type="match status" value="3"/>
</dbReference>
<dbReference type="HOGENOM" id="CLU_000022_35_8_11"/>
<feature type="domain" description="Carrier" evidence="10">
    <location>
        <begin position="4337"/>
        <end position="4412"/>
    </location>
</feature>
<dbReference type="Gene3D" id="3.10.129.110">
    <property type="entry name" value="Polyketide synthase dehydratase"/>
    <property type="match status" value="2"/>
</dbReference>
<dbReference type="SUPFAM" id="SSF55048">
    <property type="entry name" value="Probable ACP-binding domain of malonyl-CoA ACP transacylase"/>
    <property type="match status" value="3"/>
</dbReference>
<dbReference type="FunFam" id="3.40.47.10:FF:000019">
    <property type="entry name" value="Polyketide synthase type I"/>
    <property type="match status" value="3"/>
</dbReference>
<dbReference type="GO" id="GO:0033068">
    <property type="term" value="P:macrolide biosynthetic process"/>
    <property type="evidence" value="ECO:0007669"/>
    <property type="project" value="UniProtKB-ARBA"/>
</dbReference>
<keyword evidence="13" id="KW-0614">Plasmid</keyword>
<evidence type="ECO:0000256" key="5">
    <source>
        <dbReference type="ARBA" id="ARBA00023194"/>
    </source>
</evidence>
<keyword evidence="2" id="KW-0596">Phosphopantetheine</keyword>
<organism evidence="13 14">
    <name type="scientific">Streptantibioticus cattleyicolor (strain ATCC 35852 / DSM 46488 / JCM 4925 / NBRC 14057 / NRRL 8057)</name>
    <name type="common">Streptomyces cattleya</name>
    <dbReference type="NCBI Taxonomy" id="1003195"/>
    <lineage>
        <taxon>Bacteria</taxon>
        <taxon>Bacillati</taxon>
        <taxon>Actinomycetota</taxon>
        <taxon>Actinomycetes</taxon>
        <taxon>Kitasatosporales</taxon>
        <taxon>Streptomycetaceae</taxon>
        <taxon>Streptantibioticus</taxon>
    </lineage>
</organism>